<keyword evidence="2" id="KW-1185">Reference proteome</keyword>
<dbReference type="Proteomes" id="UP001371456">
    <property type="component" value="Unassembled WGS sequence"/>
</dbReference>
<dbReference type="AlphaFoldDB" id="A0AAN8SWR1"/>
<gene>
    <name evidence="1" type="ORF">RDI58_026355</name>
</gene>
<proteinExistence type="predicted"/>
<evidence type="ECO:0000313" key="2">
    <source>
        <dbReference type="Proteomes" id="UP001371456"/>
    </source>
</evidence>
<evidence type="ECO:0000313" key="1">
    <source>
        <dbReference type="EMBL" id="KAK6775354.1"/>
    </source>
</evidence>
<reference evidence="1 2" key="1">
    <citation type="submission" date="2024-02" db="EMBL/GenBank/DDBJ databases">
        <title>de novo genome assembly of Solanum bulbocastanum strain 11H21.</title>
        <authorList>
            <person name="Hosaka A.J."/>
        </authorList>
    </citation>
    <scope>NUCLEOTIDE SEQUENCE [LARGE SCALE GENOMIC DNA]</scope>
    <source>
        <tissue evidence="1">Young leaves</tissue>
    </source>
</reference>
<comment type="caution">
    <text evidence="1">The sequence shown here is derived from an EMBL/GenBank/DDBJ whole genome shotgun (WGS) entry which is preliminary data.</text>
</comment>
<organism evidence="1 2">
    <name type="scientific">Solanum bulbocastanum</name>
    <name type="common">Wild potato</name>
    <dbReference type="NCBI Taxonomy" id="147425"/>
    <lineage>
        <taxon>Eukaryota</taxon>
        <taxon>Viridiplantae</taxon>
        <taxon>Streptophyta</taxon>
        <taxon>Embryophyta</taxon>
        <taxon>Tracheophyta</taxon>
        <taxon>Spermatophyta</taxon>
        <taxon>Magnoliopsida</taxon>
        <taxon>eudicotyledons</taxon>
        <taxon>Gunneridae</taxon>
        <taxon>Pentapetalae</taxon>
        <taxon>asterids</taxon>
        <taxon>lamiids</taxon>
        <taxon>Solanales</taxon>
        <taxon>Solanaceae</taxon>
        <taxon>Solanoideae</taxon>
        <taxon>Solaneae</taxon>
        <taxon>Solanum</taxon>
    </lineage>
</organism>
<sequence length="115" mass="13726">MVLRSLREVTEEFEKLKLETEMLENQMLKEEICSSCFYKHMREQDVQLEIVINIILSISRREVQEEFQKIKLEIEMTKNKMSKGKFCPSCYCKQLSEEIVKLKILVSIILSMFII</sequence>
<accession>A0AAN8SWR1</accession>
<dbReference type="EMBL" id="JBANQN010000011">
    <property type="protein sequence ID" value="KAK6775354.1"/>
    <property type="molecule type" value="Genomic_DNA"/>
</dbReference>
<protein>
    <submittedName>
        <fullName evidence="1">Uncharacterized protein</fullName>
    </submittedName>
</protein>
<name>A0AAN8SWR1_SOLBU</name>